<accession>A0A0Q2LPY1</accession>
<dbReference type="InterPro" id="IPR038332">
    <property type="entry name" value="PPE_sf"/>
</dbReference>
<dbReference type="Proteomes" id="UP000051677">
    <property type="component" value="Unassembled WGS sequence"/>
</dbReference>
<feature type="domain" description="PE" evidence="2">
    <location>
        <begin position="7"/>
        <end position="97"/>
    </location>
</feature>
<dbReference type="InterPro" id="IPR000084">
    <property type="entry name" value="PE-PGRS_N"/>
</dbReference>
<keyword evidence="1" id="KW-1133">Transmembrane helix</keyword>
<keyword evidence="1" id="KW-0472">Membrane</keyword>
<evidence type="ECO:0000259" key="2">
    <source>
        <dbReference type="Pfam" id="PF00934"/>
    </source>
</evidence>
<evidence type="ECO:0000313" key="3">
    <source>
        <dbReference type="EMBL" id="KQH77714.1"/>
    </source>
</evidence>
<evidence type="ECO:0000313" key="4">
    <source>
        <dbReference type="Proteomes" id="UP000051677"/>
    </source>
</evidence>
<dbReference type="EMBL" id="LKTM01000307">
    <property type="protein sequence ID" value="KQH77714.1"/>
    <property type="molecule type" value="Genomic_DNA"/>
</dbReference>
<reference evidence="3 4" key="1">
    <citation type="submission" date="2015-10" db="EMBL/GenBank/DDBJ databases">
        <title>Mycobacterium gordonae draft genome assembly.</title>
        <authorList>
            <person name="Ustinova V."/>
            <person name="Smirnova T."/>
            <person name="Blagodatskikh K."/>
            <person name="Varlamov D."/>
            <person name="Larionova E."/>
            <person name="Chernousova L."/>
        </authorList>
    </citation>
    <scope>NUCLEOTIDE SEQUENCE [LARGE SCALE GENOMIC DNA]</scope>
    <source>
        <strain evidence="3 4">CTRI 14-8773</strain>
    </source>
</reference>
<dbReference type="AlphaFoldDB" id="A0A0Q2LPY1"/>
<comment type="caution">
    <text evidence="3">The sequence shown here is derived from an EMBL/GenBank/DDBJ whole genome shotgun (WGS) entry which is preliminary data.</text>
</comment>
<keyword evidence="1" id="KW-0812">Transmembrane</keyword>
<proteinExistence type="predicted"/>
<protein>
    <recommendedName>
        <fullName evidence="2">PE domain-containing protein</fullName>
    </recommendedName>
</protein>
<name>A0A0Q2LPY1_MYCGO</name>
<dbReference type="SUPFAM" id="SSF140459">
    <property type="entry name" value="PE/PPE dimer-like"/>
    <property type="match status" value="1"/>
</dbReference>
<dbReference type="Pfam" id="PF00934">
    <property type="entry name" value="PE"/>
    <property type="match status" value="1"/>
</dbReference>
<evidence type="ECO:0000256" key="1">
    <source>
        <dbReference type="SAM" id="Phobius"/>
    </source>
</evidence>
<dbReference type="Gene3D" id="1.10.287.850">
    <property type="entry name" value="HP0062-like domain"/>
    <property type="match status" value="1"/>
</dbReference>
<sequence>MDMLPKMQVAPESLITASHDLAAIGSDLDFAHLRAAAPTTNIASAASDEVSTAIAGLFGSHAEEFQQVSAQAAAFHEQFTRNLAGGANAYASAEASNAAVLASAAPAADDNPWTFLVQLGALILTPPIFVALLGFASTLLATYWAAMLFSKIVLGNA</sequence>
<organism evidence="3 4">
    <name type="scientific">Mycobacterium gordonae</name>
    <dbReference type="NCBI Taxonomy" id="1778"/>
    <lineage>
        <taxon>Bacteria</taxon>
        <taxon>Bacillati</taxon>
        <taxon>Actinomycetota</taxon>
        <taxon>Actinomycetes</taxon>
        <taxon>Mycobacteriales</taxon>
        <taxon>Mycobacteriaceae</taxon>
        <taxon>Mycobacterium</taxon>
    </lineage>
</organism>
<feature type="transmembrane region" description="Helical" evidence="1">
    <location>
        <begin position="121"/>
        <end position="146"/>
    </location>
</feature>
<gene>
    <name evidence="3" type="ORF">AO501_23660</name>
</gene>